<accession>A0A7M3MD90</accession>
<dbReference type="SUPFAM" id="SSF46785">
    <property type="entry name" value="Winged helix' DNA-binding domain"/>
    <property type="match status" value="1"/>
</dbReference>
<dbReference type="InterPro" id="IPR011991">
    <property type="entry name" value="ArsR-like_HTH"/>
</dbReference>
<gene>
    <name evidence="5" type="ORF">DPQ33_12165</name>
</gene>
<dbReference type="InterPro" id="IPR001845">
    <property type="entry name" value="HTH_ArsR_DNA-bd_dom"/>
</dbReference>
<dbReference type="PANTHER" id="PTHR33154">
    <property type="entry name" value="TRANSCRIPTIONAL REGULATOR, ARSR FAMILY"/>
    <property type="match status" value="1"/>
</dbReference>
<dbReference type="PRINTS" id="PR00778">
    <property type="entry name" value="HTHARSR"/>
</dbReference>
<sequence>MPDASSLRRLAERLKALADPSRLTMLNALATTEMRVGELAEAVRMSQSAVSHQLRVLRAAQLVAVRREGKNAWYRLADPCLIRLIAPEQQ</sequence>
<evidence type="ECO:0000313" key="6">
    <source>
        <dbReference type="Proteomes" id="UP000448292"/>
    </source>
</evidence>
<dbReference type="SMART" id="SM00418">
    <property type="entry name" value="HTH_ARSR"/>
    <property type="match status" value="1"/>
</dbReference>
<dbReference type="CDD" id="cd00090">
    <property type="entry name" value="HTH_ARSR"/>
    <property type="match status" value="1"/>
</dbReference>
<evidence type="ECO:0000259" key="4">
    <source>
        <dbReference type="PROSITE" id="PS50987"/>
    </source>
</evidence>
<keyword evidence="3" id="KW-0804">Transcription</keyword>
<dbReference type="InterPro" id="IPR036388">
    <property type="entry name" value="WH-like_DNA-bd_sf"/>
</dbReference>
<dbReference type="InterPro" id="IPR036390">
    <property type="entry name" value="WH_DNA-bd_sf"/>
</dbReference>
<keyword evidence="6" id="KW-1185">Reference proteome</keyword>
<dbReference type="Gene3D" id="1.10.10.10">
    <property type="entry name" value="Winged helix-like DNA-binding domain superfamily/Winged helix DNA-binding domain"/>
    <property type="match status" value="1"/>
</dbReference>
<evidence type="ECO:0000256" key="1">
    <source>
        <dbReference type="ARBA" id="ARBA00023015"/>
    </source>
</evidence>
<dbReference type="OrthoDB" id="9810923at2"/>
<dbReference type="GO" id="GO:0003700">
    <property type="term" value="F:DNA-binding transcription factor activity"/>
    <property type="evidence" value="ECO:0007669"/>
    <property type="project" value="InterPro"/>
</dbReference>
<proteinExistence type="predicted"/>
<reference evidence="5 6" key="1">
    <citation type="submission" date="2018-06" db="EMBL/GenBank/DDBJ databases">
        <title>Complete genome of Desulfovibrio indonesiensis P37SLT.</title>
        <authorList>
            <person name="Crispim J.S."/>
            <person name="Vidigal P.M.P."/>
            <person name="Silva L.C.F."/>
            <person name="Laguardia C.N."/>
            <person name="Araujo L.C."/>
            <person name="Dias R.S."/>
            <person name="Sousa M.P."/>
            <person name="Paula S.O."/>
            <person name="Silva C."/>
        </authorList>
    </citation>
    <scope>NUCLEOTIDE SEQUENCE [LARGE SCALE GENOMIC DNA]</scope>
    <source>
        <strain evidence="5 6">P37SLT</strain>
    </source>
</reference>
<protein>
    <submittedName>
        <fullName evidence="5">Transcriptional regulator</fullName>
    </submittedName>
</protein>
<dbReference type="Pfam" id="PF01022">
    <property type="entry name" value="HTH_5"/>
    <property type="match status" value="1"/>
</dbReference>
<evidence type="ECO:0000256" key="2">
    <source>
        <dbReference type="ARBA" id="ARBA00023125"/>
    </source>
</evidence>
<dbReference type="PANTHER" id="PTHR33154:SF18">
    <property type="entry name" value="ARSENICAL RESISTANCE OPERON REPRESSOR"/>
    <property type="match status" value="1"/>
</dbReference>
<evidence type="ECO:0000256" key="3">
    <source>
        <dbReference type="ARBA" id="ARBA00023163"/>
    </source>
</evidence>
<organism evidence="5 6">
    <name type="scientific">Oceanidesulfovibrio indonesiensis</name>
    <dbReference type="NCBI Taxonomy" id="54767"/>
    <lineage>
        <taxon>Bacteria</taxon>
        <taxon>Pseudomonadati</taxon>
        <taxon>Thermodesulfobacteriota</taxon>
        <taxon>Desulfovibrionia</taxon>
        <taxon>Desulfovibrionales</taxon>
        <taxon>Desulfovibrionaceae</taxon>
        <taxon>Oceanidesulfovibrio</taxon>
    </lineage>
</organism>
<comment type="caution">
    <text evidence="5">The sequence shown here is derived from an EMBL/GenBank/DDBJ whole genome shotgun (WGS) entry which is preliminary data.</text>
</comment>
<dbReference type="InterPro" id="IPR051081">
    <property type="entry name" value="HTH_MetalResp_TranReg"/>
</dbReference>
<feature type="domain" description="HTH arsR-type" evidence="4">
    <location>
        <begin position="2"/>
        <end position="90"/>
    </location>
</feature>
<dbReference type="GO" id="GO:0003677">
    <property type="term" value="F:DNA binding"/>
    <property type="evidence" value="ECO:0007669"/>
    <property type="project" value="UniProtKB-KW"/>
</dbReference>
<evidence type="ECO:0000313" key="5">
    <source>
        <dbReference type="EMBL" id="TVM16455.1"/>
    </source>
</evidence>
<keyword evidence="2" id="KW-0238">DNA-binding</keyword>
<name>A0A7M3MD90_9BACT</name>
<keyword evidence="1" id="KW-0805">Transcription regulation</keyword>
<dbReference type="EMBL" id="QMIE01000011">
    <property type="protein sequence ID" value="TVM16455.1"/>
    <property type="molecule type" value="Genomic_DNA"/>
</dbReference>
<dbReference type="Proteomes" id="UP000448292">
    <property type="component" value="Unassembled WGS sequence"/>
</dbReference>
<dbReference type="AlphaFoldDB" id="A0A7M3MD90"/>
<dbReference type="NCBIfam" id="NF033788">
    <property type="entry name" value="HTH_metalloreg"/>
    <property type="match status" value="1"/>
</dbReference>
<dbReference type="PROSITE" id="PS50987">
    <property type="entry name" value="HTH_ARSR_2"/>
    <property type="match status" value="1"/>
</dbReference>